<evidence type="ECO:0000256" key="1">
    <source>
        <dbReference type="ARBA" id="ARBA00004613"/>
    </source>
</evidence>
<feature type="signal peptide" evidence="17">
    <location>
        <begin position="1"/>
        <end position="27"/>
    </location>
</feature>
<dbReference type="CDD" id="cd00025">
    <property type="entry name" value="BPI1"/>
    <property type="match status" value="2"/>
</dbReference>
<dbReference type="FunFam" id="3.15.20.10:FF:000001">
    <property type="entry name" value="Phospholipid transfer protein"/>
    <property type="match status" value="2"/>
</dbReference>
<evidence type="ECO:0000256" key="6">
    <source>
        <dbReference type="ARBA" id="ARBA00022525"/>
    </source>
</evidence>
<dbReference type="SMART" id="SM00329">
    <property type="entry name" value="BPI2"/>
    <property type="match status" value="2"/>
</dbReference>
<dbReference type="Pfam" id="PF02886">
    <property type="entry name" value="LBP_BPI_CETP_C"/>
    <property type="match status" value="2"/>
</dbReference>
<evidence type="ECO:0000256" key="12">
    <source>
        <dbReference type="ARBA" id="ARBA00023055"/>
    </source>
</evidence>
<dbReference type="GO" id="GO:0031663">
    <property type="term" value="P:lipopolysaccharide-mediated signaling pathway"/>
    <property type="evidence" value="ECO:0007669"/>
    <property type="project" value="TreeGrafter"/>
</dbReference>
<gene>
    <name evidence="20" type="ORF">LTLLF_128945</name>
</gene>
<feature type="chain" id="PRO_5035319654" description="Lipopolysaccharide-binding protein" evidence="17">
    <location>
        <begin position="28"/>
        <end position="1057"/>
    </location>
</feature>
<evidence type="ECO:0000256" key="3">
    <source>
        <dbReference type="ARBA" id="ARBA00011317"/>
    </source>
</evidence>
<evidence type="ECO:0000256" key="9">
    <source>
        <dbReference type="ARBA" id="ARBA00022729"/>
    </source>
</evidence>
<dbReference type="Gene3D" id="3.15.10.10">
    <property type="entry name" value="Bactericidal permeability-increasing protein, domain 1"/>
    <property type="match status" value="2"/>
</dbReference>
<evidence type="ECO:0000256" key="13">
    <source>
        <dbReference type="ARBA" id="ARBA00023157"/>
    </source>
</evidence>
<evidence type="ECO:0000256" key="15">
    <source>
        <dbReference type="ARBA" id="ARBA00045486"/>
    </source>
</evidence>
<dbReference type="InterPro" id="IPR032942">
    <property type="entry name" value="BPI/LBP/Plunc"/>
</dbReference>
<name>A0A8J6GSG8_MICOH</name>
<evidence type="ECO:0000313" key="21">
    <source>
        <dbReference type="Proteomes" id="UP000710432"/>
    </source>
</evidence>
<dbReference type="InterPro" id="IPR017954">
    <property type="entry name" value="Lipid-bd_serum_glycop_CS"/>
</dbReference>
<keyword evidence="12" id="KW-0445">Lipid transport</keyword>
<dbReference type="PROSITE" id="PS00400">
    <property type="entry name" value="LBP_BPI_CETP"/>
    <property type="match status" value="1"/>
</dbReference>
<dbReference type="InterPro" id="IPR001124">
    <property type="entry name" value="Lipid-bd_serum_glycop_C"/>
</dbReference>
<comment type="subunit">
    <text evidence="3 16">When bound to LPS, interacts (via C-terminus) with soluble and membrane-bound CD14.</text>
</comment>
<evidence type="ECO:0000259" key="19">
    <source>
        <dbReference type="SMART" id="SM00329"/>
    </source>
</evidence>
<evidence type="ECO:0000256" key="8">
    <source>
        <dbReference type="ARBA" id="ARBA00022588"/>
    </source>
</evidence>
<comment type="subcellular location">
    <subcellularLocation>
        <location evidence="1 16">Secreted</location>
    </subcellularLocation>
</comment>
<dbReference type="GO" id="GO:0050829">
    <property type="term" value="P:defense response to Gram-negative bacterium"/>
    <property type="evidence" value="ECO:0007669"/>
    <property type="project" value="UniProtKB-UniRule"/>
</dbReference>
<keyword evidence="6 16" id="KW-0964">Secreted</keyword>
<keyword evidence="7 16" id="KW-0929">Antimicrobial</keyword>
<feature type="domain" description="Lipid-binding serum glycoprotein N-terminal" evidence="18">
    <location>
        <begin position="36"/>
        <end position="258"/>
    </location>
</feature>
<keyword evidence="11 16" id="KW-0044">Antibiotic</keyword>
<protein>
    <recommendedName>
        <fullName evidence="4 16">Lipopolysaccharide-binding protein</fullName>
        <shortName evidence="16">LBP</shortName>
    </recommendedName>
</protein>
<comment type="function">
    <text evidence="15 16">Plays a role in the innate immune response. Binds to the lipid A moiety of bacterial lipopolysaccharides (LPS), a glycolipid present in the outer membrane of all Gram-negative bacteria. Acts as an affinity enhancer for CD14, facilitating its association with LPS. Promotes the release of cytokines in response to bacterial lipopolysaccharide.</text>
</comment>
<dbReference type="GO" id="GO:0045087">
    <property type="term" value="P:innate immune response"/>
    <property type="evidence" value="ECO:0007669"/>
    <property type="project" value="UniProtKB-UniRule"/>
</dbReference>
<dbReference type="GO" id="GO:0005615">
    <property type="term" value="C:extracellular space"/>
    <property type="evidence" value="ECO:0007669"/>
    <property type="project" value="UniProtKB-UniRule"/>
</dbReference>
<dbReference type="PANTHER" id="PTHR10504">
    <property type="entry name" value="BACTERICIDAL PERMEABILITY-INCREASING BPI PROTEIN-RELATED"/>
    <property type="match status" value="1"/>
</dbReference>
<keyword evidence="10 16" id="KW-0391">Immunity</keyword>
<dbReference type="GO" id="GO:0006953">
    <property type="term" value="P:acute-phase response"/>
    <property type="evidence" value="ECO:0007669"/>
    <property type="project" value="TreeGrafter"/>
</dbReference>
<evidence type="ECO:0000256" key="16">
    <source>
        <dbReference type="RuleBase" id="RU369039"/>
    </source>
</evidence>
<keyword evidence="8 16" id="KW-0399">Innate immunity</keyword>
<keyword evidence="5" id="KW-0813">Transport</keyword>
<comment type="similarity">
    <text evidence="2">Belongs to the BPI/LBP/Plunc superfamily. BPI/LBP family.</text>
</comment>
<keyword evidence="9 16" id="KW-0732">Signal</keyword>
<sequence length="1057" mass="117450">MAWAPDNVRKWSTLTLLALMGTTLTAAINPGFSAIISQKGLDFACQEGVTELQKELETIKVPNFSGIFKTKHLGKGSYEFYSMTVEGFHIPNPRIRLLLTDKVQLSIKDASIKIRGRWKSKKNFLKARGKFDLSLQGVFISADLQLGRSPPGRLRVECSACSSHIDRVHIQISGSMLGWLIRLFHKKIETSLRNSINEKICRILTISVSTKLQPYIHTLPVVARVDEMAAIDYSLLTLRTTVEFLEGQLKGEFFWRSHHDPLPTTPPAMSFSPNKSYMVQLGISDYFFNTAGLAYQESGTLQMTLRDWMLPKDSKFRLNTEFLGTFLPKVALKFPSTEVQLLISVSSPPRLSIQPSGLLLNPALETQAFAVLPNSSLIPLFLVHMNTTASLEVDTEADRLVGAMKLEKLTLELKQSDFGSFKVELLQAVVNYLMPTIVLPKINERLRKGFPLPLPAGVRLNNPVFQSYQLRSPEESPAHPQHLTQEKLRPEMKLLKVWAWTLAWSPPSLKNHPHPWASATLRAPEPAHIDTVPTHPRSRMEAGTGPLLSTLLGLLLLSTPGTRGANPALVARITDKGLEYAAKEGLLVLQTELQKITLPDFTGDFKIKHVGRGRYEFHSLEVQSCELRGSSLKPLPGQGLSLAISDSSIGLRGKWKARKSFLKLQGSFDLNVKGIAISVNLLLGSDPSGRPTVTASRCSSRIYDVDVDISGNVGWLLNLFHNQIESKIRKVLENKVCELIQKSVTSDLQPYLQTLPVTAEIDDVLSIDYSLVEAPRATAQMLDVMFKGEIFNRNHRSPPTSPTPMMSLPEDKCKQMVYFAISDHAFNIASRVYHQAGYLNFTITDDMLPPDSNIRLNTKAFRPFTPQITRRYPDMNLELRGAVVSAPLLNVSPGNLSLAPQMEIEGFVLLPSSTPESVFRLGVVTNMFASLTFNNSKVTGMLHPEKAQVKLIESKVGTFNVNLFQAFLNYYLLNTLYPDANRLLSHGEDLVFPGREGSGSIDTALIPISESAALGFKERASKDGDCPDLAWAFGKASPSLHVLTCQMRLWIAHSLAR</sequence>
<evidence type="ECO:0000259" key="18">
    <source>
        <dbReference type="SMART" id="SM00328"/>
    </source>
</evidence>
<evidence type="ECO:0000256" key="5">
    <source>
        <dbReference type="ARBA" id="ARBA00022448"/>
    </source>
</evidence>
<evidence type="ECO:0000256" key="14">
    <source>
        <dbReference type="ARBA" id="ARBA00023180"/>
    </source>
</evidence>
<evidence type="ECO:0000256" key="11">
    <source>
        <dbReference type="ARBA" id="ARBA00023022"/>
    </source>
</evidence>
<keyword evidence="13 16" id="KW-1015">Disulfide bond</keyword>
<dbReference type="CDD" id="cd00026">
    <property type="entry name" value="BPI2"/>
    <property type="match status" value="2"/>
</dbReference>
<reference evidence="20" key="1">
    <citation type="submission" date="2020-03" db="EMBL/GenBank/DDBJ databases">
        <title>Studies in the Genomics of Life Span.</title>
        <authorList>
            <person name="Glass D."/>
        </authorList>
    </citation>
    <scope>NUCLEOTIDE SEQUENCE</scope>
    <source>
        <strain evidence="20">LTLLF</strain>
        <tissue evidence="20">Muscle</tissue>
    </source>
</reference>
<dbReference type="GO" id="GO:0002281">
    <property type="term" value="P:macrophage activation involved in immune response"/>
    <property type="evidence" value="ECO:0007669"/>
    <property type="project" value="TreeGrafter"/>
</dbReference>
<dbReference type="EMBL" id="JAATJU010020825">
    <property type="protein sequence ID" value="KAH0515642.1"/>
    <property type="molecule type" value="Genomic_DNA"/>
</dbReference>
<accession>A0A8J6GSG8</accession>
<dbReference type="InterPro" id="IPR017942">
    <property type="entry name" value="Lipid-bd_serum_glycop_N"/>
</dbReference>
<evidence type="ECO:0000256" key="17">
    <source>
        <dbReference type="SAM" id="SignalP"/>
    </source>
</evidence>
<feature type="domain" description="Lipid-binding serum glycoprotein C-terminal" evidence="19">
    <location>
        <begin position="273"/>
        <end position="472"/>
    </location>
</feature>
<evidence type="ECO:0000256" key="4">
    <source>
        <dbReference type="ARBA" id="ARBA00015119"/>
    </source>
</evidence>
<evidence type="ECO:0000256" key="10">
    <source>
        <dbReference type="ARBA" id="ARBA00022859"/>
    </source>
</evidence>
<comment type="caution">
    <text evidence="20">The sequence shown here is derived from an EMBL/GenBank/DDBJ whole genome shotgun (WGS) entry which is preliminary data.</text>
</comment>
<dbReference type="InterPro" id="IPR017943">
    <property type="entry name" value="Bactericidal_perm-incr_a/b_dom"/>
</dbReference>
<dbReference type="GO" id="GO:0006869">
    <property type="term" value="P:lipid transport"/>
    <property type="evidence" value="ECO:0007669"/>
    <property type="project" value="UniProtKB-KW"/>
</dbReference>
<dbReference type="SMART" id="SM00328">
    <property type="entry name" value="BPI1"/>
    <property type="match status" value="2"/>
</dbReference>
<feature type="domain" description="Lipid-binding serum glycoprotein C-terminal" evidence="19">
    <location>
        <begin position="811"/>
        <end position="1016"/>
    </location>
</feature>
<evidence type="ECO:0000256" key="2">
    <source>
        <dbReference type="ARBA" id="ARBA00007292"/>
    </source>
</evidence>
<dbReference type="GO" id="GO:0001530">
    <property type="term" value="F:lipopolysaccharide binding"/>
    <property type="evidence" value="ECO:0007669"/>
    <property type="project" value="UniProtKB-UniRule"/>
</dbReference>
<evidence type="ECO:0000313" key="20">
    <source>
        <dbReference type="EMBL" id="KAH0515642.1"/>
    </source>
</evidence>
<dbReference type="SUPFAM" id="SSF55394">
    <property type="entry name" value="Bactericidal permeability-increasing protein, BPI"/>
    <property type="match status" value="4"/>
</dbReference>
<dbReference type="AlphaFoldDB" id="A0A8J6GSG8"/>
<dbReference type="Proteomes" id="UP000710432">
    <property type="component" value="Unassembled WGS sequence"/>
</dbReference>
<evidence type="ECO:0000256" key="7">
    <source>
        <dbReference type="ARBA" id="ARBA00022529"/>
    </source>
</evidence>
<dbReference type="GO" id="GO:0050830">
    <property type="term" value="P:defense response to Gram-positive bacterium"/>
    <property type="evidence" value="ECO:0007669"/>
    <property type="project" value="TreeGrafter"/>
</dbReference>
<dbReference type="GO" id="GO:0043032">
    <property type="term" value="P:positive regulation of macrophage activation"/>
    <property type="evidence" value="ECO:0007669"/>
    <property type="project" value="TreeGrafter"/>
</dbReference>
<keyword evidence="14 16" id="KW-0325">Glycoprotein</keyword>
<feature type="domain" description="Lipid-binding serum glycoprotein N-terminal" evidence="18">
    <location>
        <begin position="572"/>
        <end position="795"/>
    </location>
</feature>
<dbReference type="Gene3D" id="3.15.20.10">
    <property type="entry name" value="Bactericidal permeability-increasing protein, domain 2"/>
    <property type="match status" value="2"/>
</dbReference>
<organism evidence="20 21">
    <name type="scientific">Microtus ochrogaster</name>
    <name type="common">Prairie vole</name>
    <dbReference type="NCBI Taxonomy" id="79684"/>
    <lineage>
        <taxon>Eukaryota</taxon>
        <taxon>Metazoa</taxon>
        <taxon>Chordata</taxon>
        <taxon>Craniata</taxon>
        <taxon>Vertebrata</taxon>
        <taxon>Euteleostomi</taxon>
        <taxon>Mammalia</taxon>
        <taxon>Eutheria</taxon>
        <taxon>Euarchontoglires</taxon>
        <taxon>Glires</taxon>
        <taxon>Rodentia</taxon>
        <taxon>Myomorpha</taxon>
        <taxon>Muroidea</taxon>
        <taxon>Cricetidae</taxon>
        <taxon>Arvicolinae</taxon>
        <taxon>Microtus</taxon>
    </lineage>
</organism>
<dbReference type="PANTHER" id="PTHR10504:SF66">
    <property type="entry name" value="LIPOPOLYSACCHARIDE-BINDING PROTEIN"/>
    <property type="match status" value="1"/>
</dbReference>
<dbReference type="Pfam" id="PF01273">
    <property type="entry name" value="LBP_BPI_CETP"/>
    <property type="match status" value="2"/>
</dbReference>
<proteinExistence type="inferred from homology"/>
<dbReference type="FunFam" id="3.15.10.10:FF:000001">
    <property type="entry name" value="phospholipid transfer protein-like"/>
    <property type="match status" value="2"/>
</dbReference>